<protein>
    <submittedName>
        <fullName evidence="5">Diguanylate phosphodiesterase</fullName>
    </submittedName>
</protein>
<name>A0A7J0BPM1_9BACT</name>
<organism evidence="5 6">
    <name type="scientific">Desulfovibrio psychrotolerans</name>
    <dbReference type="NCBI Taxonomy" id="415242"/>
    <lineage>
        <taxon>Bacteria</taxon>
        <taxon>Pseudomonadati</taxon>
        <taxon>Thermodesulfobacteriota</taxon>
        <taxon>Desulfovibrionia</taxon>
        <taxon>Desulfovibrionales</taxon>
        <taxon>Desulfovibrionaceae</taxon>
        <taxon>Desulfovibrio</taxon>
    </lineage>
</organism>
<dbReference type="PROSITE" id="PS51371">
    <property type="entry name" value="CBS"/>
    <property type="match status" value="2"/>
</dbReference>
<dbReference type="InterPro" id="IPR029787">
    <property type="entry name" value="Nucleotide_cyclase"/>
</dbReference>
<dbReference type="CDD" id="cd04598">
    <property type="entry name" value="CBS_pair_GGDEF_EAL"/>
    <property type="match status" value="1"/>
</dbReference>
<evidence type="ECO:0000313" key="5">
    <source>
        <dbReference type="EMBL" id="GFM35657.1"/>
    </source>
</evidence>
<dbReference type="InterPro" id="IPR043128">
    <property type="entry name" value="Rev_trsase/Diguanyl_cyclase"/>
</dbReference>
<feature type="domain" description="CBS" evidence="4">
    <location>
        <begin position="513"/>
        <end position="573"/>
    </location>
</feature>
<sequence length="779" mass="86900">MLDTLGHSMQQPGTRLSGALSNTSIKGFVAGHTGLNLIIFRISDHILLRELYGDEVASSIDTLLREGVHEAITDLHDPEAKGTCLYPLESGEYLLLWPDNGTRKYRLSDAAFTMKLRIQQHLKRDLLRWTGREPQINVGCASYRRRNNEQPEDDFMQAVRECRILARKGFDLDALRLSREFKAILQTRDIQTLYQPIVHFETGSIMAWEALSRGPADSPFRSPAMLFDLAEEMGMLFALERVCRENAIKRIGRLAEGQKLFLNIHPRTLTDPGFTPGSTRDIIEKEGLRAEDIVLEITERHSIRDFSLFYKTLDHYRGQGFQVAIDDAGTGYSGLSTIAELKPNFIKIDMSLIRNIDRDPVRRALLETIVTFADKIDSKVIAEGIETREEAATLLQIGTHYGQGFFLGKPQFPKQQSVQELSSIRPSVQPIPLRNIGCSIPVGSLARPVVSVTPATLVSEMRDLFKEKQPHNSIAVTENGVPVGLVMEYHLNRQLSAQYGVALYFKRPARTVMDTNPLIVDEAVPVEDTAQMAMNRNQLQAYDDIIVTRDGKLLGLVSVQALLHSLAQLQVELAKGTNPLTGLPGNVALENEIEKRLKTGGAFALIYADLDNFKAYNDYYGFKNGDRIILLLAEILTWAVNRHGIRGDVVAHIGGDDFVCVLSRQKAERICLAVTRCFKRLVRSCYSAHDRDRGWILARGRDGVEREFPLVSVSLAVIDCQGNCSLMEIGERAAQMKHFAKSIPGNVFVVDRRSPVGTGSTGTECHCAGAVQMDNSSHM</sequence>
<dbReference type="Gene3D" id="3.20.20.450">
    <property type="entry name" value="EAL domain"/>
    <property type="match status" value="1"/>
</dbReference>
<dbReference type="Pfam" id="PF00990">
    <property type="entry name" value="GGDEF"/>
    <property type="match status" value="1"/>
</dbReference>
<accession>A0A7J0BPM1</accession>
<dbReference type="Gene3D" id="3.30.70.270">
    <property type="match status" value="1"/>
</dbReference>
<dbReference type="RefSeq" id="WP_174408353.1">
    <property type="nucleotide sequence ID" value="NZ_BLVP01000001.1"/>
</dbReference>
<keyword evidence="6" id="KW-1185">Reference proteome</keyword>
<dbReference type="Proteomes" id="UP000503820">
    <property type="component" value="Unassembled WGS sequence"/>
</dbReference>
<dbReference type="SUPFAM" id="SSF141868">
    <property type="entry name" value="EAL domain-like"/>
    <property type="match status" value="1"/>
</dbReference>
<dbReference type="PROSITE" id="PS50883">
    <property type="entry name" value="EAL"/>
    <property type="match status" value="1"/>
</dbReference>
<dbReference type="InterPro" id="IPR046342">
    <property type="entry name" value="CBS_dom_sf"/>
</dbReference>
<dbReference type="CDD" id="cd01948">
    <property type="entry name" value="EAL"/>
    <property type="match status" value="1"/>
</dbReference>
<dbReference type="NCBIfam" id="TIGR00254">
    <property type="entry name" value="GGDEF"/>
    <property type="match status" value="1"/>
</dbReference>
<feature type="domain" description="EAL" evidence="2">
    <location>
        <begin position="174"/>
        <end position="424"/>
    </location>
</feature>
<dbReference type="SUPFAM" id="SSF54631">
    <property type="entry name" value="CBS-domain pair"/>
    <property type="match status" value="1"/>
</dbReference>
<dbReference type="EMBL" id="BLVP01000001">
    <property type="protein sequence ID" value="GFM35657.1"/>
    <property type="molecule type" value="Genomic_DNA"/>
</dbReference>
<dbReference type="SMART" id="SM00267">
    <property type="entry name" value="GGDEF"/>
    <property type="match status" value="1"/>
</dbReference>
<dbReference type="InterPro" id="IPR050706">
    <property type="entry name" value="Cyclic-di-GMP_PDE-like"/>
</dbReference>
<feature type="domain" description="GGDEF" evidence="3">
    <location>
        <begin position="601"/>
        <end position="753"/>
    </location>
</feature>
<evidence type="ECO:0000313" key="6">
    <source>
        <dbReference type="Proteomes" id="UP000503820"/>
    </source>
</evidence>
<keyword evidence="1" id="KW-0129">CBS domain</keyword>
<dbReference type="InterPro" id="IPR000644">
    <property type="entry name" value="CBS_dom"/>
</dbReference>
<dbReference type="SUPFAM" id="SSF55073">
    <property type="entry name" value="Nucleotide cyclase"/>
    <property type="match status" value="1"/>
</dbReference>
<dbReference type="PANTHER" id="PTHR33121">
    <property type="entry name" value="CYCLIC DI-GMP PHOSPHODIESTERASE PDEF"/>
    <property type="match status" value="1"/>
</dbReference>
<evidence type="ECO:0000259" key="2">
    <source>
        <dbReference type="PROSITE" id="PS50883"/>
    </source>
</evidence>
<evidence type="ECO:0000259" key="4">
    <source>
        <dbReference type="PROSITE" id="PS51371"/>
    </source>
</evidence>
<dbReference type="InterPro" id="IPR000160">
    <property type="entry name" value="GGDEF_dom"/>
</dbReference>
<evidence type="ECO:0000256" key="1">
    <source>
        <dbReference type="PROSITE-ProRule" id="PRU00703"/>
    </source>
</evidence>
<reference evidence="5 6" key="1">
    <citation type="submission" date="2020-05" db="EMBL/GenBank/DDBJ databases">
        <title>Draft genome sequence of Desulfovibrio psychrotolerans JS1T.</title>
        <authorList>
            <person name="Ueno A."/>
            <person name="Tamazawa S."/>
            <person name="Tamamura S."/>
            <person name="Murakami T."/>
            <person name="Kiyama T."/>
            <person name="Inomata H."/>
            <person name="Amano Y."/>
            <person name="Miyakawa K."/>
            <person name="Tamaki H."/>
            <person name="Naganuma T."/>
            <person name="Kaneko K."/>
        </authorList>
    </citation>
    <scope>NUCLEOTIDE SEQUENCE [LARGE SCALE GENOMIC DNA]</scope>
    <source>
        <strain evidence="5 6">JS1</strain>
    </source>
</reference>
<dbReference type="InterPro" id="IPR035919">
    <property type="entry name" value="EAL_sf"/>
</dbReference>
<dbReference type="InterPro" id="IPR001633">
    <property type="entry name" value="EAL_dom"/>
</dbReference>
<comment type="caution">
    <text evidence="5">The sequence shown here is derived from an EMBL/GenBank/DDBJ whole genome shotgun (WGS) entry which is preliminary data.</text>
</comment>
<dbReference type="Pfam" id="PF00563">
    <property type="entry name" value="EAL"/>
    <property type="match status" value="1"/>
</dbReference>
<evidence type="ECO:0000259" key="3">
    <source>
        <dbReference type="PROSITE" id="PS50887"/>
    </source>
</evidence>
<proteinExistence type="predicted"/>
<gene>
    <name evidence="5" type="ORF">DSM19430T_03410</name>
</gene>
<dbReference type="PROSITE" id="PS50887">
    <property type="entry name" value="GGDEF"/>
    <property type="match status" value="1"/>
</dbReference>
<dbReference type="PANTHER" id="PTHR33121:SF76">
    <property type="entry name" value="SIGNALING PROTEIN"/>
    <property type="match status" value="1"/>
</dbReference>
<dbReference type="SMART" id="SM00052">
    <property type="entry name" value="EAL"/>
    <property type="match status" value="1"/>
</dbReference>
<dbReference type="Pfam" id="PF00571">
    <property type="entry name" value="CBS"/>
    <property type="match status" value="2"/>
</dbReference>
<dbReference type="CDD" id="cd01949">
    <property type="entry name" value="GGDEF"/>
    <property type="match status" value="1"/>
</dbReference>
<dbReference type="Gene3D" id="3.10.580.10">
    <property type="entry name" value="CBS-domain"/>
    <property type="match status" value="1"/>
</dbReference>
<dbReference type="AlphaFoldDB" id="A0A7J0BPM1"/>
<feature type="domain" description="CBS" evidence="4">
    <location>
        <begin position="445"/>
        <end position="503"/>
    </location>
</feature>
<dbReference type="GO" id="GO:0071111">
    <property type="term" value="F:cyclic-guanylate-specific phosphodiesterase activity"/>
    <property type="evidence" value="ECO:0007669"/>
    <property type="project" value="InterPro"/>
</dbReference>